<gene>
    <name evidence="7" type="ORF">CAMP_LOCUS7841</name>
</gene>
<evidence type="ECO:0000256" key="1">
    <source>
        <dbReference type="ARBA" id="ARBA00012417"/>
    </source>
</evidence>
<keyword evidence="4" id="KW-0239">DNA-directed DNA polymerase</keyword>
<dbReference type="GO" id="GO:0006261">
    <property type="term" value="P:DNA-templated DNA replication"/>
    <property type="evidence" value="ECO:0007669"/>
    <property type="project" value="InterPro"/>
</dbReference>
<dbReference type="SUPFAM" id="SSF56672">
    <property type="entry name" value="DNA/RNA polymerases"/>
    <property type="match status" value="1"/>
</dbReference>
<dbReference type="InterPro" id="IPR001098">
    <property type="entry name" value="DNA-dir_DNA_pol_A_palm_dom"/>
</dbReference>
<protein>
    <recommendedName>
        <fullName evidence="1">DNA-directed DNA polymerase</fullName>
        <ecNumber evidence="1">2.7.7.7</ecNumber>
    </recommendedName>
</protein>
<dbReference type="Gene3D" id="1.10.150.20">
    <property type="entry name" value="5' to 3' exonuclease, C-terminal subdomain"/>
    <property type="match status" value="1"/>
</dbReference>
<dbReference type="InterPro" id="IPR043502">
    <property type="entry name" value="DNA/RNA_pol_sf"/>
</dbReference>
<dbReference type="PROSITE" id="PS00447">
    <property type="entry name" value="DNA_POLYMERASE_A"/>
    <property type="match status" value="1"/>
</dbReference>
<dbReference type="PRINTS" id="PR00868">
    <property type="entry name" value="DNAPOLI"/>
</dbReference>
<comment type="caution">
    <text evidence="7">The sequence shown here is derived from an EMBL/GenBank/DDBJ whole genome shotgun (WGS) entry which is preliminary data.</text>
</comment>
<dbReference type="AlphaFoldDB" id="A0A9P1IGW4"/>
<dbReference type="Gene3D" id="3.30.70.370">
    <property type="match status" value="1"/>
</dbReference>
<comment type="catalytic activity">
    <reaction evidence="5">
        <text>DNA(n) + a 2'-deoxyribonucleoside 5'-triphosphate = DNA(n+1) + diphosphate</text>
        <dbReference type="Rhea" id="RHEA:22508"/>
        <dbReference type="Rhea" id="RHEA-COMP:17339"/>
        <dbReference type="Rhea" id="RHEA-COMP:17340"/>
        <dbReference type="ChEBI" id="CHEBI:33019"/>
        <dbReference type="ChEBI" id="CHEBI:61560"/>
        <dbReference type="ChEBI" id="CHEBI:173112"/>
        <dbReference type="EC" id="2.7.7.7"/>
    </reaction>
</comment>
<dbReference type="CDD" id="cd08638">
    <property type="entry name" value="DNA_pol_A_theta"/>
    <property type="match status" value="1"/>
</dbReference>
<sequence length="829" mass="95314">MIVAFCSRLGWNYLKSLLDGFAMRLFFGIRSELSELVKIEGIDASRARVLHEKGISSLSNLVACEESKLAHFLTLAVPYCKSDSNDGKGEWLFGEPRISLSEAARILKSRAKAHILARVQELGLGLDVKLKFEVDTQNQEISKKEEIVESCDSGVGEIVKFEEEEEKMEESEIVEDSILDQCTQSMTEMSIFSDKEEDSDNEEVFLESLDSSLQKLEPPKDPKFRKRLSHVFQYSPNIRKIEEDSFDLPIPGAVLIVKEEEKNESILSEEKSFDVFSTPPSARKKKNEKKHGRIKYLTNSPSYIPSPLQKCAKTEIERKFEGNWMSLAVNFEQSEVAIYSEAGIFDLPISEIKGFLEDEKIQKYIYRLEICYEILERFEIRLKNVKILNVLMHYNNNLIDEDLSKCIPENLKPLSNASTLAQEAYAIPKIFENLPQNILEFSSANLIWKMHLKGIPIDQENLTRFIKLVKKELENLEEKCWKLAFGKFNIESTKNVHSVLFNKLGLIYPEGEKHGTGKDVLEEILGQHVIVERILKYRHLKYTLMQCLLPLETALISSKLPYRIRCKYDILTQTGRIITASPNIQNIPKKESMPGIFIRSLIRPPNGFCLISADYSQLELRVLAHLSGDQKLIEIIKNDEIDIFGDLAEKWGFERDQVKQMIYGLIYGMGTRSLAELIKLPLEKAEILYKSFFDMFPKVRTFINQTKEDAFKNGYVETILGRKRITAKNQFGEEKSREERVLVNFCIQGSASEIFKSAILKMNERFEREDLNAHIILTIHDEVLVESEISAKMRVAEIIQEAMENSMSDFLRVPMRVKIKSGLNWAQMK</sequence>
<dbReference type="EC" id="2.7.7.7" evidence="1"/>
<dbReference type="SUPFAM" id="SSF158702">
    <property type="entry name" value="Sec63 N-terminal domain-like"/>
    <property type="match status" value="1"/>
</dbReference>
<evidence type="ECO:0000313" key="8">
    <source>
        <dbReference type="Proteomes" id="UP001152747"/>
    </source>
</evidence>
<keyword evidence="8" id="KW-1185">Reference proteome</keyword>
<dbReference type="PANTHER" id="PTHR10133:SF62">
    <property type="entry name" value="DNA POLYMERASE THETA"/>
    <property type="match status" value="1"/>
</dbReference>
<evidence type="ECO:0000256" key="4">
    <source>
        <dbReference type="ARBA" id="ARBA00022932"/>
    </source>
</evidence>
<dbReference type="Pfam" id="PF00476">
    <property type="entry name" value="DNA_pol_A"/>
    <property type="match status" value="1"/>
</dbReference>
<keyword evidence="2" id="KW-0808">Transferase</keyword>
<reference evidence="7" key="1">
    <citation type="submission" date="2022-11" db="EMBL/GenBank/DDBJ databases">
        <authorList>
            <person name="Kikuchi T."/>
        </authorList>
    </citation>
    <scope>NUCLEOTIDE SEQUENCE</scope>
    <source>
        <strain evidence="7">PS1010</strain>
    </source>
</reference>
<feature type="domain" description="DNA-directed DNA polymerase family A palm" evidence="6">
    <location>
        <begin position="595"/>
        <end position="791"/>
    </location>
</feature>
<dbReference type="GO" id="GO:0097681">
    <property type="term" value="P:double-strand break repair via alternative nonhomologous end joining"/>
    <property type="evidence" value="ECO:0007669"/>
    <property type="project" value="TreeGrafter"/>
</dbReference>
<organism evidence="7 8">
    <name type="scientific">Caenorhabditis angaria</name>
    <dbReference type="NCBI Taxonomy" id="860376"/>
    <lineage>
        <taxon>Eukaryota</taxon>
        <taxon>Metazoa</taxon>
        <taxon>Ecdysozoa</taxon>
        <taxon>Nematoda</taxon>
        <taxon>Chromadorea</taxon>
        <taxon>Rhabditida</taxon>
        <taxon>Rhabditina</taxon>
        <taxon>Rhabditomorpha</taxon>
        <taxon>Rhabditoidea</taxon>
        <taxon>Rhabditidae</taxon>
        <taxon>Peloderinae</taxon>
        <taxon>Caenorhabditis</taxon>
    </lineage>
</organism>
<dbReference type="Gene3D" id="1.10.3380.20">
    <property type="match status" value="1"/>
</dbReference>
<evidence type="ECO:0000256" key="2">
    <source>
        <dbReference type="ARBA" id="ARBA00022679"/>
    </source>
</evidence>
<dbReference type="InterPro" id="IPR019760">
    <property type="entry name" value="DNA-dir_DNA_pol_A_CS"/>
</dbReference>
<dbReference type="GO" id="GO:0003677">
    <property type="term" value="F:DNA binding"/>
    <property type="evidence" value="ECO:0007669"/>
    <property type="project" value="InterPro"/>
</dbReference>
<evidence type="ECO:0000256" key="5">
    <source>
        <dbReference type="ARBA" id="ARBA00049244"/>
    </source>
</evidence>
<accession>A0A9P1IGW4</accession>
<keyword evidence="3" id="KW-0548">Nucleotidyltransferase</keyword>
<dbReference type="Proteomes" id="UP001152747">
    <property type="component" value="Unassembled WGS sequence"/>
</dbReference>
<dbReference type="OrthoDB" id="2320933at2759"/>
<dbReference type="PANTHER" id="PTHR10133">
    <property type="entry name" value="DNA POLYMERASE I"/>
    <property type="match status" value="1"/>
</dbReference>
<dbReference type="InterPro" id="IPR002298">
    <property type="entry name" value="DNA_polymerase_A"/>
</dbReference>
<evidence type="ECO:0000313" key="7">
    <source>
        <dbReference type="EMBL" id="CAI5445204.1"/>
    </source>
</evidence>
<dbReference type="SMART" id="SM00482">
    <property type="entry name" value="POLAc"/>
    <property type="match status" value="1"/>
</dbReference>
<name>A0A9P1IGW4_9PELO</name>
<evidence type="ECO:0000256" key="3">
    <source>
        <dbReference type="ARBA" id="ARBA00022695"/>
    </source>
</evidence>
<proteinExistence type="predicted"/>
<dbReference type="Gene3D" id="1.20.1060.10">
    <property type="entry name" value="Taq DNA Polymerase, Chain T, domain 4"/>
    <property type="match status" value="1"/>
</dbReference>
<dbReference type="GO" id="GO:0003887">
    <property type="term" value="F:DNA-directed DNA polymerase activity"/>
    <property type="evidence" value="ECO:0007669"/>
    <property type="project" value="UniProtKB-KW"/>
</dbReference>
<evidence type="ECO:0000259" key="6">
    <source>
        <dbReference type="SMART" id="SM00482"/>
    </source>
</evidence>
<dbReference type="EMBL" id="CANHGI010000003">
    <property type="protein sequence ID" value="CAI5445204.1"/>
    <property type="molecule type" value="Genomic_DNA"/>
</dbReference>